<sequence>MIKLQPPTDANNLGRSVSEFLARYGEKAIIDTRASDPNGEAFYQQAVDHLSDQYDRFTRLIALTMNDQSAALAHEIVAKLMGNAWMIGTAAVVAPEVKQKMAEQRTESMRRVLKDKKAAAETALMQAIEIELAGRAVLQPKKEADAMLAAVNARLKAFDFAEVKVGVVYLRLKKLVRS</sequence>
<accession>A0A4Q2U3T2</accession>
<dbReference type="Proteomes" id="UP000290759">
    <property type="component" value="Unassembled WGS sequence"/>
</dbReference>
<protein>
    <submittedName>
        <fullName evidence="1">Uncharacterized protein</fullName>
    </submittedName>
</protein>
<reference evidence="1 2" key="1">
    <citation type="submission" date="2018-12" db="EMBL/GenBank/DDBJ databases">
        <authorList>
            <person name="Grouzdev D.S."/>
            <person name="Krutkina M.S."/>
        </authorList>
    </citation>
    <scope>NUCLEOTIDE SEQUENCE [LARGE SCALE GENOMIC DNA]</scope>
    <source>
        <strain evidence="1 2">RmlP026</strain>
    </source>
</reference>
<dbReference type="RefSeq" id="WP_129229500.1">
    <property type="nucleotide sequence ID" value="NZ_QYBB01000053.1"/>
</dbReference>
<dbReference type="EMBL" id="QYBB01000053">
    <property type="protein sequence ID" value="RYC29415.1"/>
    <property type="molecule type" value="Genomic_DNA"/>
</dbReference>
<keyword evidence="2" id="KW-1185">Reference proteome</keyword>
<comment type="caution">
    <text evidence="1">The sequence shown here is derived from an EMBL/GenBank/DDBJ whole genome shotgun (WGS) entry which is preliminary data.</text>
</comment>
<reference evidence="1 2" key="2">
    <citation type="submission" date="2019-02" db="EMBL/GenBank/DDBJ databases">
        <title>'Lichenibacterium ramalinii' gen. nov. sp. nov., 'Lichenibacterium minor' gen. nov. sp. nov.</title>
        <authorList>
            <person name="Pankratov T."/>
        </authorList>
    </citation>
    <scope>NUCLEOTIDE SEQUENCE [LARGE SCALE GENOMIC DNA]</scope>
    <source>
        <strain evidence="1 2">RmlP026</strain>
    </source>
</reference>
<evidence type="ECO:0000313" key="1">
    <source>
        <dbReference type="EMBL" id="RYC29415.1"/>
    </source>
</evidence>
<dbReference type="AlphaFoldDB" id="A0A4Q2U3T2"/>
<gene>
    <name evidence="1" type="ORF">D3273_24005</name>
</gene>
<name>A0A4Q2U3T2_9HYPH</name>
<organism evidence="1 2">
    <name type="scientific">Lichenibacterium minor</name>
    <dbReference type="NCBI Taxonomy" id="2316528"/>
    <lineage>
        <taxon>Bacteria</taxon>
        <taxon>Pseudomonadati</taxon>
        <taxon>Pseudomonadota</taxon>
        <taxon>Alphaproteobacteria</taxon>
        <taxon>Hyphomicrobiales</taxon>
        <taxon>Lichenihabitantaceae</taxon>
        <taxon>Lichenibacterium</taxon>
    </lineage>
</organism>
<proteinExistence type="predicted"/>
<evidence type="ECO:0000313" key="2">
    <source>
        <dbReference type="Proteomes" id="UP000290759"/>
    </source>
</evidence>